<evidence type="ECO:0000313" key="1">
    <source>
        <dbReference type="EMBL" id="CAH1785331.1"/>
    </source>
</evidence>
<dbReference type="Proteomes" id="UP000749559">
    <property type="component" value="Unassembled WGS sequence"/>
</dbReference>
<accession>A0A8J1Y2L6</accession>
<name>A0A8J1Y2L6_OWEFU</name>
<comment type="caution">
    <text evidence="1">The sequence shown here is derived from an EMBL/GenBank/DDBJ whole genome shotgun (WGS) entry which is preliminary data.</text>
</comment>
<dbReference type="InterPro" id="IPR019531">
    <property type="entry name" value="Pmp4"/>
</dbReference>
<dbReference type="PIRSF" id="PIRSF013674">
    <property type="entry name" value="PXMP4"/>
    <property type="match status" value="1"/>
</dbReference>
<dbReference type="EMBL" id="CAIIXF020000006">
    <property type="protein sequence ID" value="CAH1785331.1"/>
    <property type="molecule type" value="Genomic_DNA"/>
</dbReference>
<protein>
    <submittedName>
        <fullName evidence="1">Uncharacterized protein</fullName>
    </submittedName>
</protein>
<organism evidence="1 2">
    <name type="scientific">Owenia fusiformis</name>
    <name type="common">Polychaete worm</name>
    <dbReference type="NCBI Taxonomy" id="6347"/>
    <lineage>
        <taxon>Eukaryota</taxon>
        <taxon>Metazoa</taxon>
        <taxon>Spiralia</taxon>
        <taxon>Lophotrochozoa</taxon>
        <taxon>Annelida</taxon>
        <taxon>Polychaeta</taxon>
        <taxon>Sedentaria</taxon>
        <taxon>Canalipalpata</taxon>
        <taxon>Sabellida</taxon>
        <taxon>Oweniida</taxon>
        <taxon>Oweniidae</taxon>
        <taxon>Owenia</taxon>
    </lineage>
</organism>
<dbReference type="PANTHER" id="PTHR15460:SF3">
    <property type="entry name" value="PEROXISOMAL MEMBRANE PROTEIN 4"/>
    <property type="match status" value="1"/>
</dbReference>
<gene>
    <name evidence="1" type="ORF">OFUS_LOCUS11402</name>
</gene>
<dbReference type="Pfam" id="PF02466">
    <property type="entry name" value="Tim17"/>
    <property type="match status" value="1"/>
</dbReference>
<dbReference type="OrthoDB" id="39659at2759"/>
<proteinExistence type="predicted"/>
<dbReference type="PANTHER" id="PTHR15460">
    <property type="entry name" value="PEROXISOMAL MEMBRANE PROTEIN 4"/>
    <property type="match status" value="1"/>
</dbReference>
<keyword evidence="2" id="KW-1185">Reference proteome</keyword>
<evidence type="ECO:0000313" key="2">
    <source>
        <dbReference type="Proteomes" id="UP000749559"/>
    </source>
</evidence>
<dbReference type="GO" id="GO:0005778">
    <property type="term" value="C:peroxisomal membrane"/>
    <property type="evidence" value="ECO:0007669"/>
    <property type="project" value="TreeGrafter"/>
</dbReference>
<reference evidence="1" key="1">
    <citation type="submission" date="2022-03" db="EMBL/GenBank/DDBJ databases">
        <authorList>
            <person name="Martin C."/>
        </authorList>
    </citation>
    <scope>NUCLEOTIDE SEQUENCE</scope>
</reference>
<sequence>MATAVQLVNQFLASGQFKPLLAVIKGLRNGAVYGAKIRAPHAVVMTFLFKTGSLSDKLRSIFEATWTHSRNLASFVFLYKTMTSILTWLEEKPEQYHSFFAAFIGGYYVFGNYNKVNEQINLYLLSRIIYGLAKLAVKRGYVAAPKRDVFPVFAALVWGVVLWMFEYEKDTLQPSLRSSMTYLYHDSNIWHNLRDFLIYNR</sequence>
<dbReference type="AlphaFoldDB" id="A0A8J1Y2L6"/>